<evidence type="ECO:0000256" key="1">
    <source>
        <dbReference type="ARBA" id="ARBA00005010"/>
    </source>
</evidence>
<proteinExistence type="inferred from homology"/>
<evidence type="ECO:0000256" key="5">
    <source>
        <dbReference type="ARBA" id="ARBA00022679"/>
    </source>
</evidence>
<comment type="catalytic activity">
    <reaction evidence="13">
        <text>precorrin-2 + NAD(+) = sirohydrochlorin + NADH + 2 H(+)</text>
        <dbReference type="Rhea" id="RHEA:15613"/>
        <dbReference type="ChEBI" id="CHEBI:15378"/>
        <dbReference type="ChEBI" id="CHEBI:57540"/>
        <dbReference type="ChEBI" id="CHEBI:57945"/>
        <dbReference type="ChEBI" id="CHEBI:58351"/>
        <dbReference type="ChEBI" id="CHEBI:58827"/>
        <dbReference type="EC" id="1.3.1.76"/>
    </reaction>
</comment>
<dbReference type="EC" id="2.1.1.107" evidence="17"/>
<dbReference type="GO" id="GO:0043115">
    <property type="term" value="F:precorrin-2 dehydrogenase activity"/>
    <property type="evidence" value="ECO:0007669"/>
    <property type="project" value="UniProtKB-EC"/>
</dbReference>
<dbReference type="InterPro" id="IPR014776">
    <property type="entry name" value="4pyrrole_Mease_sub2"/>
</dbReference>
<evidence type="ECO:0000256" key="8">
    <source>
        <dbReference type="ARBA" id="ARBA00023027"/>
    </source>
</evidence>
<keyword evidence="11" id="KW-0511">Multifunctional enzyme</keyword>
<dbReference type="SUPFAM" id="SSF53790">
    <property type="entry name" value="Tetrapyrrole methylase"/>
    <property type="match status" value="1"/>
</dbReference>
<dbReference type="NCBIfam" id="TIGR01469">
    <property type="entry name" value="cobA_cysG_Cterm"/>
    <property type="match status" value="1"/>
</dbReference>
<evidence type="ECO:0000256" key="7">
    <source>
        <dbReference type="ARBA" id="ARBA00023002"/>
    </source>
</evidence>
<dbReference type="SUPFAM" id="SSF75615">
    <property type="entry name" value="Siroheme synthase middle domains-like"/>
    <property type="match status" value="1"/>
</dbReference>
<dbReference type="Pfam" id="PF10414">
    <property type="entry name" value="CysG_dimeriser"/>
    <property type="match status" value="1"/>
</dbReference>
<dbReference type="GO" id="GO:0009236">
    <property type="term" value="P:cobalamin biosynthetic process"/>
    <property type="evidence" value="ECO:0007669"/>
    <property type="project" value="UniProtKB-KW"/>
</dbReference>
<dbReference type="InterPro" id="IPR014777">
    <property type="entry name" value="4pyrrole_Mease_sub1"/>
</dbReference>
<dbReference type="InterPro" id="IPR003043">
    <property type="entry name" value="Uropor_MeTrfase_CS"/>
</dbReference>
<keyword evidence="4 17" id="KW-0489">Methyltransferase</keyword>
<dbReference type="PIRSF" id="PIRSF036426">
    <property type="entry name" value="Sirohaem_synth"/>
    <property type="match status" value="1"/>
</dbReference>
<keyword evidence="8" id="KW-0520">NAD</keyword>
<dbReference type="GO" id="GO:0004851">
    <property type="term" value="F:uroporphyrin-III C-methyltransferase activity"/>
    <property type="evidence" value="ECO:0007669"/>
    <property type="project" value="UniProtKB-EC"/>
</dbReference>
<gene>
    <name evidence="17" type="primary">cobA</name>
    <name evidence="17" type="ORF">FPZ52_04610</name>
</gene>
<comment type="pathway">
    <text evidence="12">Porphyrin-containing compound metabolism; siroheme biosynthesis; precorrin-2 from uroporphyrinogen III: step 1/1.</text>
</comment>
<evidence type="ECO:0000256" key="4">
    <source>
        <dbReference type="ARBA" id="ARBA00022603"/>
    </source>
</evidence>
<dbReference type="InterPro" id="IPR000878">
    <property type="entry name" value="4pyrrol_Mease"/>
</dbReference>
<dbReference type="GO" id="GO:0051266">
    <property type="term" value="F:sirohydrochlorin ferrochelatase activity"/>
    <property type="evidence" value="ECO:0007669"/>
    <property type="project" value="InterPro"/>
</dbReference>
<evidence type="ECO:0000256" key="9">
    <source>
        <dbReference type="ARBA" id="ARBA00023239"/>
    </source>
</evidence>
<dbReference type="CDD" id="cd11642">
    <property type="entry name" value="SUMT"/>
    <property type="match status" value="1"/>
</dbReference>
<dbReference type="InterPro" id="IPR006366">
    <property type="entry name" value="CobA/CysG_C"/>
</dbReference>
<keyword evidence="6" id="KW-0949">S-adenosyl-L-methionine</keyword>
<dbReference type="PANTHER" id="PTHR45790:SF3">
    <property type="entry name" value="S-ADENOSYL-L-METHIONINE-DEPENDENT UROPORPHYRINOGEN III METHYLTRANSFERASE, CHLOROPLASTIC"/>
    <property type="match status" value="1"/>
</dbReference>
<dbReference type="Proteomes" id="UP000318483">
    <property type="component" value="Chromosome"/>
</dbReference>
<name>A0A5B8IWQ1_9RHOB</name>
<keyword evidence="3" id="KW-0169">Cobalamin biosynthesis</keyword>
<dbReference type="GO" id="GO:0032259">
    <property type="term" value="P:methylation"/>
    <property type="evidence" value="ECO:0007669"/>
    <property type="project" value="UniProtKB-KW"/>
</dbReference>
<feature type="domain" description="Tetrapyrrole methylase" evidence="15">
    <location>
        <begin position="221"/>
        <end position="428"/>
    </location>
</feature>
<dbReference type="EMBL" id="CP042261">
    <property type="protein sequence ID" value="QDY68978.1"/>
    <property type="molecule type" value="Genomic_DNA"/>
</dbReference>
<feature type="domain" description="Sirohaem synthase dimerisation" evidence="16">
    <location>
        <begin position="150"/>
        <end position="206"/>
    </location>
</feature>
<keyword evidence="7" id="KW-0560">Oxidoreductase</keyword>
<evidence type="ECO:0000259" key="16">
    <source>
        <dbReference type="Pfam" id="PF10414"/>
    </source>
</evidence>
<evidence type="ECO:0000259" key="15">
    <source>
        <dbReference type="Pfam" id="PF00590"/>
    </source>
</evidence>
<dbReference type="NCBIfam" id="NF007922">
    <property type="entry name" value="PRK10637.1"/>
    <property type="match status" value="1"/>
</dbReference>
<keyword evidence="10" id="KW-0627">Porphyrin biosynthesis</keyword>
<dbReference type="GO" id="GO:0019354">
    <property type="term" value="P:siroheme biosynthetic process"/>
    <property type="evidence" value="ECO:0007669"/>
    <property type="project" value="UniProtKB-UniPathway"/>
</dbReference>
<evidence type="ECO:0000313" key="17">
    <source>
        <dbReference type="EMBL" id="QDY68978.1"/>
    </source>
</evidence>
<keyword evidence="18" id="KW-1185">Reference proteome</keyword>
<feature type="active site" description="Proton acceptor" evidence="14">
    <location>
        <position position="249"/>
    </location>
</feature>
<dbReference type="NCBIfam" id="TIGR01470">
    <property type="entry name" value="cysG_Nterm"/>
    <property type="match status" value="1"/>
</dbReference>
<accession>A0A5B8IWQ1</accession>
<dbReference type="Pfam" id="PF13241">
    <property type="entry name" value="NAD_binding_7"/>
    <property type="match status" value="1"/>
</dbReference>
<dbReference type="GO" id="GO:0051287">
    <property type="term" value="F:NAD binding"/>
    <property type="evidence" value="ECO:0007669"/>
    <property type="project" value="InterPro"/>
</dbReference>
<feature type="active site" description="Proton donor" evidence="14">
    <location>
        <position position="271"/>
    </location>
</feature>
<dbReference type="NCBIfam" id="NF004790">
    <property type="entry name" value="PRK06136.1"/>
    <property type="match status" value="1"/>
</dbReference>
<dbReference type="FunFam" id="3.40.1010.10:FF:000001">
    <property type="entry name" value="Siroheme synthase"/>
    <property type="match status" value="1"/>
</dbReference>
<dbReference type="AlphaFoldDB" id="A0A5B8IWQ1"/>
<comment type="similarity">
    <text evidence="2">Belongs to the precorrin methyltransferase family.</text>
</comment>
<dbReference type="UniPathway" id="UPA00262">
    <property type="reaction ID" value="UER00211"/>
</dbReference>
<dbReference type="InterPro" id="IPR035996">
    <property type="entry name" value="4pyrrol_Methylase_sf"/>
</dbReference>
<dbReference type="RefSeq" id="WP_146364142.1">
    <property type="nucleotide sequence ID" value="NZ_CP042261.1"/>
</dbReference>
<evidence type="ECO:0000256" key="12">
    <source>
        <dbReference type="ARBA" id="ARBA00025705"/>
    </source>
</evidence>
<keyword evidence="5 17" id="KW-0808">Transferase</keyword>
<dbReference type="Gene3D" id="3.30.950.10">
    <property type="entry name" value="Methyltransferase, Cobalt-precorrin-4 Transmethylase, Domain 2"/>
    <property type="match status" value="1"/>
</dbReference>
<dbReference type="KEGG" id="lit:FPZ52_04610"/>
<evidence type="ECO:0000256" key="11">
    <source>
        <dbReference type="ARBA" id="ARBA00023268"/>
    </source>
</evidence>
<dbReference type="PROSITE" id="PS00839">
    <property type="entry name" value="SUMT_1"/>
    <property type="match status" value="1"/>
</dbReference>
<dbReference type="SUPFAM" id="SSF51735">
    <property type="entry name" value="NAD(P)-binding Rossmann-fold domains"/>
    <property type="match status" value="1"/>
</dbReference>
<reference evidence="17 18" key="1">
    <citation type="submission" date="2019-07" db="EMBL/GenBank/DDBJ databases">
        <title>Litoreibacter alkalisoli sp. nov., isolated from saline-alkaline soil.</title>
        <authorList>
            <person name="Wang S."/>
            <person name="Xu L."/>
            <person name="Xing Y.-T."/>
            <person name="Sun J.-Q."/>
        </authorList>
    </citation>
    <scope>NUCLEOTIDE SEQUENCE [LARGE SCALE GENOMIC DNA]</scope>
    <source>
        <strain evidence="17 18">LN3S51</strain>
    </source>
</reference>
<dbReference type="InterPro" id="IPR019478">
    <property type="entry name" value="Sirohaem_synthase_dimer_dom"/>
</dbReference>
<dbReference type="InterPro" id="IPR012409">
    <property type="entry name" value="Sirohaem_synth"/>
</dbReference>
<evidence type="ECO:0000256" key="13">
    <source>
        <dbReference type="ARBA" id="ARBA00047561"/>
    </source>
</evidence>
<protein>
    <submittedName>
        <fullName evidence="17">Uroporphyrinogen-III C-methyltransferase</fullName>
        <ecNumber evidence="17">2.1.1.107</ecNumber>
    </submittedName>
</protein>
<dbReference type="InterPro" id="IPR006367">
    <property type="entry name" value="Sirohaem_synthase_N"/>
</dbReference>
<dbReference type="InterPro" id="IPR036291">
    <property type="entry name" value="NAD(P)-bd_dom_sf"/>
</dbReference>
<evidence type="ECO:0000256" key="6">
    <source>
        <dbReference type="ARBA" id="ARBA00022691"/>
    </source>
</evidence>
<evidence type="ECO:0000313" key="18">
    <source>
        <dbReference type="Proteomes" id="UP000318483"/>
    </source>
</evidence>
<evidence type="ECO:0000256" key="10">
    <source>
        <dbReference type="ARBA" id="ARBA00023244"/>
    </source>
</evidence>
<dbReference type="Gene3D" id="3.40.50.720">
    <property type="entry name" value="NAD(P)-binding Rossmann-like Domain"/>
    <property type="match status" value="1"/>
</dbReference>
<evidence type="ECO:0000256" key="3">
    <source>
        <dbReference type="ARBA" id="ARBA00022573"/>
    </source>
</evidence>
<dbReference type="Gene3D" id="3.40.1010.10">
    <property type="entry name" value="Cobalt-precorrin-4 Transmethylase, Domain 1"/>
    <property type="match status" value="1"/>
</dbReference>
<sequence>MQHFPIYISLTGERVVVAGGTEAAVAKLRLLMKTEAVLEVYAAQVHAAIRDWAEAGKLRLISRSVEASDLQGARLAYAAFEDEAKDAAFAALARSKGVLVNIVDNLHDSQFITPAIVDRDPVTVAIGTEGAAPVLARAIKADLEERLPYRLGLLARVGKAFRNRADVLPMGRNRRDFWRDYYFGKGERQTAQANPLSIENELEHLLQKHLDAPEREGRVDFVGAGPGDPELLTLKARRLIDEADVILHDSLVPLEILELARREALIIETGKRGYGKSIAQDDIHSLMIEHAADGAQIVRLKGGDPSVFARLDEEIDALDAAGIAWSVTPGITSASAAAASSGASLTRRGRNTGLRLLTAHDTEGFADHDWQALAREGEVTALYMAKKGARFVQGRLLMHGAKPQMPVTIVENASRPDERRIVTDLSNLATDLDTLSLDGPAILLLGLSPRTSSETLTHPTREEIAL</sequence>
<organism evidence="17 18">
    <name type="scientific">Qingshengfaniella alkalisoli</name>
    <dbReference type="NCBI Taxonomy" id="2599296"/>
    <lineage>
        <taxon>Bacteria</taxon>
        <taxon>Pseudomonadati</taxon>
        <taxon>Pseudomonadota</taxon>
        <taxon>Alphaproteobacteria</taxon>
        <taxon>Rhodobacterales</taxon>
        <taxon>Paracoccaceae</taxon>
        <taxon>Qingshengfaniella</taxon>
    </lineage>
</organism>
<dbReference type="PANTHER" id="PTHR45790">
    <property type="entry name" value="SIROHEME SYNTHASE-RELATED"/>
    <property type="match status" value="1"/>
</dbReference>
<evidence type="ECO:0000256" key="2">
    <source>
        <dbReference type="ARBA" id="ARBA00005879"/>
    </source>
</evidence>
<comment type="pathway">
    <text evidence="1">Porphyrin-containing compound metabolism; siroheme biosynthesis; sirohydrochlorin from precorrin-2: step 1/1.</text>
</comment>
<dbReference type="InterPro" id="IPR050161">
    <property type="entry name" value="Siro_Cobalamin_biosynth"/>
</dbReference>
<dbReference type="Pfam" id="PF00590">
    <property type="entry name" value="TP_methylase"/>
    <property type="match status" value="1"/>
</dbReference>
<dbReference type="OrthoDB" id="9815856at2"/>
<dbReference type="Gene3D" id="3.30.160.110">
    <property type="entry name" value="Siroheme synthase, domain 2"/>
    <property type="match status" value="1"/>
</dbReference>
<keyword evidence="9" id="KW-0456">Lyase</keyword>
<evidence type="ECO:0000256" key="14">
    <source>
        <dbReference type="PIRSR" id="PIRSR036426-1"/>
    </source>
</evidence>